<dbReference type="Proteomes" id="UP000078559">
    <property type="component" value="Chromosome 1"/>
</dbReference>
<dbReference type="CDD" id="cd04905">
    <property type="entry name" value="ACT_CM-PDT"/>
    <property type="match status" value="1"/>
</dbReference>
<evidence type="ECO:0000256" key="4">
    <source>
        <dbReference type="ARBA" id="ARBA00023141"/>
    </source>
</evidence>
<feature type="domain" description="ACT" evidence="9">
    <location>
        <begin position="217"/>
        <end position="295"/>
    </location>
</feature>
<dbReference type="GO" id="GO:0009094">
    <property type="term" value="P:L-phenylalanine biosynthetic process"/>
    <property type="evidence" value="ECO:0007669"/>
    <property type="project" value="UniProtKB-UniPathway"/>
</dbReference>
<keyword evidence="11" id="KW-1185">Reference proteome</keyword>
<dbReference type="Gene3D" id="3.40.190.10">
    <property type="entry name" value="Periplasmic binding protein-like II"/>
    <property type="match status" value="2"/>
</dbReference>
<dbReference type="InterPro" id="IPR008242">
    <property type="entry name" value="Chor_mutase/pphenate_deHydtase"/>
</dbReference>
<dbReference type="UniPathway" id="UPA00121">
    <property type="reaction ID" value="UER00345"/>
</dbReference>
<evidence type="ECO:0000256" key="7">
    <source>
        <dbReference type="ARBA" id="ARBA00047848"/>
    </source>
</evidence>
<dbReference type="InterPro" id="IPR002912">
    <property type="entry name" value="ACT_dom"/>
</dbReference>
<dbReference type="SMR" id="A0A194VNT3"/>
<keyword evidence="4" id="KW-0057">Aromatic amino acid biosynthesis</keyword>
<dbReference type="Gene3D" id="3.30.70.260">
    <property type="match status" value="1"/>
</dbReference>
<keyword evidence="6" id="KW-0456">Lyase</keyword>
<organism evidence="10 11">
    <name type="scientific">Cytospora mali</name>
    <name type="common">Apple Valsa canker fungus</name>
    <name type="synonym">Valsa mali</name>
    <dbReference type="NCBI Taxonomy" id="578113"/>
    <lineage>
        <taxon>Eukaryota</taxon>
        <taxon>Fungi</taxon>
        <taxon>Dikarya</taxon>
        <taxon>Ascomycota</taxon>
        <taxon>Pezizomycotina</taxon>
        <taxon>Sordariomycetes</taxon>
        <taxon>Sordariomycetidae</taxon>
        <taxon>Diaporthales</taxon>
        <taxon>Cytosporaceae</taxon>
        <taxon>Cytospora</taxon>
    </lineage>
</organism>
<proteinExistence type="predicted"/>
<dbReference type="FunFam" id="3.40.190.10:FF:000034">
    <property type="entry name" value="Chorismate mutase/prephenate dehydratase"/>
    <property type="match status" value="1"/>
</dbReference>
<keyword evidence="5" id="KW-0584">Phenylalanine biosynthesis</keyword>
<protein>
    <recommendedName>
        <fullName evidence="2">prephenate dehydratase</fullName>
        <ecNumber evidence="2">4.2.1.51</ecNumber>
    </recommendedName>
</protein>
<evidence type="ECO:0000259" key="8">
    <source>
        <dbReference type="PROSITE" id="PS51171"/>
    </source>
</evidence>
<accession>A0A194VNT3</accession>
<sequence length="300" mass="32680">MTAVHAKEEGGISKEKPLVAFLGPLSSYTHQATKSAFPEQTHEYTPVATIKDVFEAVAAGDADYGVVPFENSTHGVVTFTLGCLADRADAYGDLSVCGEVYIDPECDLSHVRRIYSHPQAFGQTQAFLSAHLRGVEAVDVSSTSKAAELASRDETGATAAVAGAVAAEAFGLDVLARCIQDRDDNTTRFFVLRRKGGGAKAEEKEKEGTRQQDKSLVSFTVPHKAPGALASVLDVFRTYGLNLTSINSLPSLIQPFQYLFFVEFEGSRYHDPEGKVKAALEEVDRVAESWRWLGSWERQR</sequence>
<comment type="pathway">
    <text evidence="1">Amino-acid biosynthesis; L-phenylalanine biosynthesis; phenylpyruvate from prephenate: step 1/1.</text>
</comment>
<dbReference type="EC" id="4.2.1.51" evidence="2"/>
<dbReference type="PIRSF" id="PIRSF001500">
    <property type="entry name" value="Chor_mut_pdt_Ppr"/>
    <property type="match status" value="1"/>
</dbReference>
<evidence type="ECO:0000313" key="10">
    <source>
        <dbReference type="EMBL" id="KUI65642.1"/>
    </source>
</evidence>
<dbReference type="GO" id="GO:0005737">
    <property type="term" value="C:cytoplasm"/>
    <property type="evidence" value="ECO:0007669"/>
    <property type="project" value="TreeGrafter"/>
</dbReference>
<evidence type="ECO:0000256" key="5">
    <source>
        <dbReference type="ARBA" id="ARBA00023222"/>
    </source>
</evidence>
<dbReference type="InterPro" id="IPR001086">
    <property type="entry name" value="Preph_deHydtase"/>
</dbReference>
<feature type="domain" description="Prephenate dehydratase" evidence="8">
    <location>
        <begin position="18"/>
        <end position="194"/>
    </location>
</feature>
<dbReference type="CDD" id="cd13532">
    <property type="entry name" value="PBP2_PDT_like"/>
    <property type="match status" value="1"/>
</dbReference>
<dbReference type="OrthoDB" id="983542at2759"/>
<dbReference type="SUPFAM" id="SSF53850">
    <property type="entry name" value="Periplasmic binding protein-like II"/>
    <property type="match status" value="1"/>
</dbReference>
<dbReference type="AlphaFoldDB" id="A0A194VNT3"/>
<dbReference type="EMBL" id="CM003098">
    <property type="protein sequence ID" value="KUI65642.1"/>
    <property type="molecule type" value="Genomic_DNA"/>
</dbReference>
<evidence type="ECO:0000256" key="3">
    <source>
        <dbReference type="ARBA" id="ARBA00022605"/>
    </source>
</evidence>
<dbReference type="Pfam" id="PF00800">
    <property type="entry name" value="PDT"/>
    <property type="match status" value="1"/>
</dbReference>
<dbReference type="PANTHER" id="PTHR21022">
    <property type="entry name" value="PREPHENATE DEHYDRATASE P PROTEIN"/>
    <property type="match status" value="1"/>
</dbReference>
<reference evidence="10" key="1">
    <citation type="submission" date="2014-12" db="EMBL/GenBank/DDBJ databases">
        <title>Genome Sequence of Valsa Canker Pathogens Uncovers a Specific Adaption of Colonization on Woody Bark.</title>
        <authorList>
            <person name="Yin Z."/>
            <person name="Liu H."/>
            <person name="Gao X."/>
            <person name="Li Z."/>
            <person name="Song N."/>
            <person name="Ke X."/>
            <person name="Dai Q."/>
            <person name="Wu Y."/>
            <person name="Sun Y."/>
            <person name="Xu J.-R."/>
            <person name="Kang Z.K."/>
            <person name="Wang L."/>
            <person name="Huang L."/>
        </authorList>
    </citation>
    <scope>NUCLEOTIDE SEQUENCE [LARGE SCALE GENOMIC DNA]</scope>
    <source>
        <strain evidence="10">03-8</strain>
    </source>
</reference>
<dbReference type="GO" id="GO:0004664">
    <property type="term" value="F:prephenate dehydratase activity"/>
    <property type="evidence" value="ECO:0007669"/>
    <property type="project" value="UniProtKB-EC"/>
</dbReference>
<dbReference type="PROSITE" id="PS51671">
    <property type="entry name" value="ACT"/>
    <property type="match status" value="1"/>
</dbReference>
<comment type="catalytic activity">
    <reaction evidence="7">
        <text>prephenate + H(+) = 3-phenylpyruvate + CO2 + H2O</text>
        <dbReference type="Rhea" id="RHEA:21648"/>
        <dbReference type="ChEBI" id="CHEBI:15377"/>
        <dbReference type="ChEBI" id="CHEBI:15378"/>
        <dbReference type="ChEBI" id="CHEBI:16526"/>
        <dbReference type="ChEBI" id="CHEBI:18005"/>
        <dbReference type="ChEBI" id="CHEBI:29934"/>
        <dbReference type="EC" id="4.2.1.51"/>
    </reaction>
</comment>
<dbReference type="InterPro" id="IPR045865">
    <property type="entry name" value="ACT-like_dom_sf"/>
</dbReference>
<dbReference type="SUPFAM" id="SSF55021">
    <property type="entry name" value="ACT-like"/>
    <property type="match status" value="1"/>
</dbReference>
<evidence type="ECO:0000256" key="1">
    <source>
        <dbReference type="ARBA" id="ARBA00004741"/>
    </source>
</evidence>
<evidence type="ECO:0000256" key="6">
    <source>
        <dbReference type="ARBA" id="ARBA00023239"/>
    </source>
</evidence>
<gene>
    <name evidence="10" type="ORF">VM1G_00697</name>
</gene>
<evidence type="ECO:0000259" key="9">
    <source>
        <dbReference type="PROSITE" id="PS51671"/>
    </source>
</evidence>
<evidence type="ECO:0000313" key="11">
    <source>
        <dbReference type="Proteomes" id="UP000078559"/>
    </source>
</evidence>
<dbReference type="PANTHER" id="PTHR21022:SF19">
    <property type="entry name" value="PREPHENATE DEHYDRATASE-RELATED"/>
    <property type="match status" value="1"/>
</dbReference>
<name>A0A194VNT3_CYTMA</name>
<keyword evidence="3" id="KW-0028">Amino-acid biosynthesis</keyword>
<evidence type="ECO:0000256" key="2">
    <source>
        <dbReference type="ARBA" id="ARBA00013147"/>
    </source>
</evidence>
<dbReference type="PROSITE" id="PS51171">
    <property type="entry name" value="PREPHENATE_DEHYDR_3"/>
    <property type="match status" value="1"/>
</dbReference>